<feature type="non-terminal residue" evidence="1">
    <location>
        <position position="129"/>
    </location>
</feature>
<sequence>FTYVISLFSAFVSSSWKDFDGSAEYHQTPKSLDILSLLNLTVEAKGDNSGRNNATDDPALRVSPVNYQLPEDIHKATEIPVLRFSPVNYQLQKDTRNIPVILITQLLSRSTLPTKMVINPTSGRRQMKL</sequence>
<gene>
    <name evidence="1" type="ORF">MKW94_012618</name>
</gene>
<comment type="caution">
    <text evidence="1">The sequence shown here is derived from an EMBL/GenBank/DDBJ whole genome shotgun (WGS) entry which is preliminary data.</text>
</comment>
<organism evidence="1 2">
    <name type="scientific">Papaver nudicaule</name>
    <name type="common">Iceland poppy</name>
    <dbReference type="NCBI Taxonomy" id="74823"/>
    <lineage>
        <taxon>Eukaryota</taxon>
        <taxon>Viridiplantae</taxon>
        <taxon>Streptophyta</taxon>
        <taxon>Embryophyta</taxon>
        <taxon>Tracheophyta</taxon>
        <taxon>Spermatophyta</taxon>
        <taxon>Magnoliopsida</taxon>
        <taxon>Ranunculales</taxon>
        <taxon>Papaveraceae</taxon>
        <taxon>Papaveroideae</taxon>
        <taxon>Papaver</taxon>
    </lineage>
</organism>
<evidence type="ECO:0000313" key="1">
    <source>
        <dbReference type="EMBL" id="MCL7033425.1"/>
    </source>
</evidence>
<protein>
    <submittedName>
        <fullName evidence="1">Uncharacterized protein</fullName>
    </submittedName>
</protein>
<name>A0AA41V3R1_PAPNU</name>
<dbReference type="Proteomes" id="UP001177140">
    <property type="component" value="Unassembled WGS sequence"/>
</dbReference>
<keyword evidence="2" id="KW-1185">Reference proteome</keyword>
<dbReference type="AlphaFoldDB" id="A0AA41V3R1"/>
<evidence type="ECO:0000313" key="2">
    <source>
        <dbReference type="Proteomes" id="UP001177140"/>
    </source>
</evidence>
<proteinExistence type="predicted"/>
<feature type="non-terminal residue" evidence="1">
    <location>
        <position position="1"/>
    </location>
</feature>
<accession>A0AA41V3R1</accession>
<reference evidence="1" key="1">
    <citation type="submission" date="2022-03" db="EMBL/GenBank/DDBJ databases">
        <title>A functionally conserved STORR gene fusion in Papaver species that diverged 16.8 million years ago.</title>
        <authorList>
            <person name="Catania T."/>
        </authorList>
    </citation>
    <scope>NUCLEOTIDE SEQUENCE</scope>
    <source>
        <strain evidence="1">S-191538</strain>
    </source>
</reference>
<dbReference type="EMBL" id="JAJJMA010134482">
    <property type="protein sequence ID" value="MCL7033425.1"/>
    <property type="molecule type" value="Genomic_DNA"/>
</dbReference>